<dbReference type="InterPro" id="IPR051821">
    <property type="entry name" value="Asp/Asn_beta-hydroxylase"/>
</dbReference>
<evidence type="ECO:0000256" key="1">
    <source>
        <dbReference type="ARBA" id="ARBA00007730"/>
    </source>
</evidence>
<name>A0A9P1D562_9DINO</name>
<dbReference type="GO" id="GO:0016020">
    <property type="term" value="C:membrane"/>
    <property type="evidence" value="ECO:0007669"/>
    <property type="project" value="TreeGrafter"/>
</dbReference>
<dbReference type="Gene3D" id="2.60.120.330">
    <property type="entry name" value="B-lactam Antibiotic, Isopenicillin N Synthase, Chain"/>
    <property type="match status" value="1"/>
</dbReference>
<dbReference type="Proteomes" id="UP001152797">
    <property type="component" value="Unassembled WGS sequence"/>
</dbReference>
<accession>A0A9P1D562</accession>
<keyword evidence="2" id="KW-0223">Dioxygenase</keyword>
<dbReference type="GO" id="GO:0051213">
    <property type="term" value="F:dioxygenase activity"/>
    <property type="evidence" value="ECO:0007669"/>
    <property type="project" value="UniProtKB-KW"/>
</dbReference>
<evidence type="ECO:0000259" key="4">
    <source>
        <dbReference type="Pfam" id="PF05118"/>
    </source>
</evidence>
<dbReference type="AlphaFoldDB" id="A0A9P1D562"/>
<dbReference type="SUPFAM" id="SSF51197">
    <property type="entry name" value="Clavaminate synthase-like"/>
    <property type="match status" value="1"/>
</dbReference>
<feature type="domain" description="Aspartyl/asparaginy/proline hydroxylase" evidence="4">
    <location>
        <begin position="267"/>
        <end position="430"/>
    </location>
</feature>
<keyword evidence="3" id="KW-0560">Oxidoreductase</keyword>
<evidence type="ECO:0000313" key="6">
    <source>
        <dbReference type="EMBL" id="CAL1157458.1"/>
    </source>
</evidence>
<keyword evidence="8" id="KW-1185">Reference proteome</keyword>
<dbReference type="PANTHER" id="PTHR46332:SF5">
    <property type="entry name" value="ASPARTATE BETA-HYDROXYLASE DOMAIN CONTAINING 2"/>
    <property type="match status" value="1"/>
</dbReference>
<dbReference type="SUPFAM" id="SSF48452">
    <property type="entry name" value="TPR-like"/>
    <property type="match status" value="1"/>
</dbReference>
<evidence type="ECO:0000256" key="3">
    <source>
        <dbReference type="ARBA" id="ARBA00023002"/>
    </source>
</evidence>
<dbReference type="InterPro" id="IPR027443">
    <property type="entry name" value="IPNS-like_sf"/>
</dbReference>
<dbReference type="OrthoDB" id="440087at2759"/>
<dbReference type="InterPro" id="IPR007803">
    <property type="entry name" value="Asp/Arg/Pro-Hydrxlase"/>
</dbReference>
<protein>
    <submittedName>
        <fullName evidence="7">Aspartyl/asparaginy/proline hydroxylase domain-containing protein</fullName>
    </submittedName>
</protein>
<evidence type="ECO:0000256" key="2">
    <source>
        <dbReference type="ARBA" id="ARBA00022964"/>
    </source>
</evidence>
<sequence length="457" mass="52538">MERSCSVRAEPKARFPHLTEAAQCRRRQVWSSAGRLLRRLEASKIALRRSRLEEVQSILYFAQQRYEQEPEFSNAALLGCLWYVLAIFQQDAGRYEDACAHFAAARPLLQRAVCRDTAWEALLQRFLLVCLVYEQRFDDALQLGKAFLQRGRPAALLRLVGEILNQQGLRMEASPGQGRPSFARAAQLFAEAEKEVAGHPHAYSSWALSHSMLGDLAAAEKVAMQAVERCPTPFWVHPLQRPSHFLPQLYSSPWHRVEDFPWMKKLEDHWQEILAELRQLDAADAEPAASAWPEVRGHDRSLAEGTGIWREFPLLGLQVDTESRCPRTWQLLTEVEAIASHWRLCPNEETALFSRLTPGTRLKPHCGPTNLHLTCHLGLEVPTGCRLRVGRKWRTWQPGKCLVFDDSYEHEVQHHGDSTRIVLLVRFWHPQVPLEQREALLAQRLKQRKLKDWTLLS</sequence>
<dbReference type="InterPro" id="IPR011990">
    <property type="entry name" value="TPR-like_helical_dom_sf"/>
</dbReference>
<reference evidence="5" key="1">
    <citation type="submission" date="2022-10" db="EMBL/GenBank/DDBJ databases">
        <authorList>
            <person name="Chen Y."/>
            <person name="Dougan E. K."/>
            <person name="Chan C."/>
            <person name="Rhodes N."/>
            <person name="Thang M."/>
        </authorList>
    </citation>
    <scope>NUCLEOTIDE SEQUENCE</scope>
</reference>
<evidence type="ECO:0000313" key="5">
    <source>
        <dbReference type="EMBL" id="CAI4004083.1"/>
    </source>
</evidence>
<gene>
    <name evidence="5" type="ORF">C1SCF055_LOCUS29900</name>
</gene>
<evidence type="ECO:0000313" key="7">
    <source>
        <dbReference type="EMBL" id="CAL4791395.1"/>
    </source>
</evidence>
<evidence type="ECO:0000313" key="8">
    <source>
        <dbReference type="Proteomes" id="UP001152797"/>
    </source>
</evidence>
<comment type="caution">
    <text evidence="5">The sequence shown here is derived from an EMBL/GenBank/DDBJ whole genome shotgun (WGS) entry which is preliminary data.</text>
</comment>
<dbReference type="Gene3D" id="1.25.40.10">
    <property type="entry name" value="Tetratricopeptide repeat domain"/>
    <property type="match status" value="1"/>
</dbReference>
<comment type="similarity">
    <text evidence="1">Belongs to the aspartyl/asparaginyl beta-hydroxylase family.</text>
</comment>
<dbReference type="Pfam" id="PF05118">
    <property type="entry name" value="Asp_Arg_Hydrox"/>
    <property type="match status" value="1"/>
</dbReference>
<dbReference type="EMBL" id="CAMXCT010003360">
    <property type="protein sequence ID" value="CAI4004083.1"/>
    <property type="molecule type" value="Genomic_DNA"/>
</dbReference>
<dbReference type="PANTHER" id="PTHR46332">
    <property type="entry name" value="ASPARTATE BETA-HYDROXYLASE DOMAIN-CONTAINING PROTEIN 2"/>
    <property type="match status" value="1"/>
</dbReference>
<reference evidence="6" key="2">
    <citation type="submission" date="2024-04" db="EMBL/GenBank/DDBJ databases">
        <authorList>
            <person name="Chen Y."/>
            <person name="Shah S."/>
            <person name="Dougan E. K."/>
            <person name="Thang M."/>
            <person name="Chan C."/>
        </authorList>
    </citation>
    <scope>NUCLEOTIDE SEQUENCE [LARGE SCALE GENOMIC DNA]</scope>
</reference>
<dbReference type="EMBL" id="CAMXCT030003360">
    <property type="protein sequence ID" value="CAL4791395.1"/>
    <property type="molecule type" value="Genomic_DNA"/>
</dbReference>
<organism evidence="5">
    <name type="scientific">Cladocopium goreaui</name>
    <dbReference type="NCBI Taxonomy" id="2562237"/>
    <lineage>
        <taxon>Eukaryota</taxon>
        <taxon>Sar</taxon>
        <taxon>Alveolata</taxon>
        <taxon>Dinophyceae</taxon>
        <taxon>Suessiales</taxon>
        <taxon>Symbiodiniaceae</taxon>
        <taxon>Cladocopium</taxon>
    </lineage>
</organism>
<proteinExistence type="inferred from homology"/>
<dbReference type="EMBL" id="CAMXCT020003360">
    <property type="protein sequence ID" value="CAL1157458.1"/>
    <property type="molecule type" value="Genomic_DNA"/>
</dbReference>